<name>A0AAD6NUK4_9ROSI</name>
<feature type="non-terminal residue" evidence="2">
    <location>
        <position position="102"/>
    </location>
</feature>
<dbReference type="Proteomes" id="UP001162972">
    <property type="component" value="Chromosome 2"/>
</dbReference>
<protein>
    <submittedName>
        <fullName evidence="2">Uncharacterized protein</fullName>
    </submittedName>
</protein>
<evidence type="ECO:0000256" key="1">
    <source>
        <dbReference type="SAM" id="MobiDB-lite"/>
    </source>
</evidence>
<accession>A0AAD6NUK4</accession>
<evidence type="ECO:0000313" key="3">
    <source>
        <dbReference type="Proteomes" id="UP001162972"/>
    </source>
</evidence>
<evidence type="ECO:0000313" key="2">
    <source>
        <dbReference type="EMBL" id="KAJ6405326.1"/>
    </source>
</evidence>
<dbReference type="AlphaFoldDB" id="A0AAD6NUK4"/>
<organism evidence="2 3">
    <name type="scientific">Salix udensis</name>
    <dbReference type="NCBI Taxonomy" id="889485"/>
    <lineage>
        <taxon>Eukaryota</taxon>
        <taxon>Viridiplantae</taxon>
        <taxon>Streptophyta</taxon>
        <taxon>Embryophyta</taxon>
        <taxon>Tracheophyta</taxon>
        <taxon>Spermatophyta</taxon>
        <taxon>Magnoliopsida</taxon>
        <taxon>eudicotyledons</taxon>
        <taxon>Gunneridae</taxon>
        <taxon>Pentapetalae</taxon>
        <taxon>rosids</taxon>
        <taxon>fabids</taxon>
        <taxon>Malpighiales</taxon>
        <taxon>Salicaceae</taxon>
        <taxon>Saliceae</taxon>
        <taxon>Salix</taxon>
    </lineage>
</organism>
<feature type="region of interest" description="Disordered" evidence="1">
    <location>
        <begin position="81"/>
        <end position="102"/>
    </location>
</feature>
<dbReference type="EMBL" id="JAPFFJ010000017">
    <property type="protein sequence ID" value="KAJ6405326.1"/>
    <property type="molecule type" value="Genomic_DNA"/>
</dbReference>
<feature type="compositionally biased region" description="Pro residues" evidence="1">
    <location>
        <begin position="82"/>
        <end position="91"/>
    </location>
</feature>
<keyword evidence="3" id="KW-1185">Reference proteome</keyword>
<feature type="compositionally biased region" description="Low complexity" evidence="1">
    <location>
        <begin position="92"/>
        <end position="102"/>
    </location>
</feature>
<proteinExistence type="predicted"/>
<comment type="caution">
    <text evidence="2">The sequence shown here is derived from an EMBL/GenBank/DDBJ whole genome shotgun (WGS) entry which is preliminary data.</text>
</comment>
<reference evidence="2 3" key="1">
    <citation type="journal article" date="2023" name="Int. J. Mol. Sci.">
        <title>De Novo Assembly and Annotation of 11 Diverse Shrub Willow (Salix) Genomes Reveals Novel Gene Organization in Sex-Linked Regions.</title>
        <authorList>
            <person name="Hyden B."/>
            <person name="Feng K."/>
            <person name="Yates T.B."/>
            <person name="Jawdy S."/>
            <person name="Cereghino C."/>
            <person name="Smart L.B."/>
            <person name="Muchero W."/>
        </authorList>
    </citation>
    <scope>NUCLEOTIDE SEQUENCE [LARGE SCALE GENOMIC DNA]</scope>
    <source>
        <tissue evidence="2">Shoot tip</tissue>
    </source>
</reference>
<sequence>MASSIFNAPCTVPAVKGKNYFGLKPAVNNDLRFDVGKTTSIIGCPKRVFTVRASEKKDGPLKKLGLNDAECEAAVVAGNVPEAPPVPPRPAAPAGTPVVPSL</sequence>
<gene>
    <name evidence="2" type="ORF">OIU84_013313</name>
</gene>